<dbReference type="FunFam" id="3.30.390.30:FF:000004">
    <property type="entry name" value="Thioredoxin reductase 1, cytoplasmic"/>
    <property type="match status" value="1"/>
</dbReference>
<evidence type="ECO:0000256" key="2">
    <source>
        <dbReference type="ARBA" id="ARBA00007532"/>
    </source>
</evidence>
<dbReference type="PRINTS" id="PR00368">
    <property type="entry name" value="FADPNR"/>
</dbReference>
<dbReference type="InterPro" id="IPR006338">
    <property type="entry name" value="Thioredoxin/glutathione_Rdtase"/>
</dbReference>
<evidence type="ECO:0000259" key="15">
    <source>
        <dbReference type="SMART" id="SM01088"/>
    </source>
</evidence>
<dbReference type="WBParaSite" id="SMUV_0000458901-mRNA-1">
    <property type="protein sequence ID" value="SMUV_0000458901-mRNA-1"/>
    <property type="gene ID" value="SMUV_0000458901"/>
</dbReference>
<keyword evidence="10" id="KW-1015">Disulfide bond</keyword>
<dbReference type="GO" id="GO:0034599">
    <property type="term" value="P:cellular response to oxidative stress"/>
    <property type="evidence" value="ECO:0007669"/>
    <property type="project" value="TreeGrafter"/>
</dbReference>
<keyword evidence="6 13" id="KW-0274">FAD</keyword>
<evidence type="ECO:0000256" key="1">
    <source>
        <dbReference type="ARBA" id="ARBA00001974"/>
    </source>
</evidence>
<dbReference type="InterPro" id="IPR036188">
    <property type="entry name" value="FAD/NAD-bd_sf"/>
</dbReference>
<evidence type="ECO:0000313" key="17">
    <source>
        <dbReference type="WBParaSite" id="SMUV_0000458901-mRNA-1"/>
    </source>
</evidence>
<dbReference type="Pfam" id="PF01391">
    <property type="entry name" value="Collagen"/>
    <property type="match status" value="2"/>
</dbReference>
<feature type="compositionally biased region" description="Low complexity" evidence="14">
    <location>
        <begin position="903"/>
        <end position="915"/>
    </location>
</feature>
<keyword evidence="8" id="KW-0712">Selenocysteine</keyword>
<evidence type="ECO:0000256" key="13">
    <source>
        <dbReference type="RuleBase" id="RU003691"/>
    </source>
</evidence>
<feature type="domain" description="Nematode cuticle collagen N-terminal" evidence="15">
    <location>
        <begin position="652"/>
        <end position="704"/>
    </location>
</feature>
<dbReference type="GO" id="GO:0004791">
    <property type="term" value="F:thioredoxin-disulfide reductase (NADPH) activity"/>
    <property type="evidence" value="ECO:0007669"/>
    <property type="project" value="UniProtKB-EC"/>
</dbReference>
<dbReference type="SUPFAM" id="SSF51905">
    <property type="entry name" value="FAD/NAD(P)-binding domain"/>
    <property type="match status" value="1"/>
</dbReference>
<evidence type="ECO:0000313" key="16">
    <source>
        <dbReference type="Proteomes" id="UP000046393"/>
    </source>
</evidence>
<dbReference type="PROSITE" id="PS00076">
    <property type="entry name" value="PYRIDINE_REDOX_1"/>
    <property type="match status" value="1"/>
</dbReference>
<dbReference type="GO" id="GO:0004362">
    <property type="term" value="F:glutathione-disulfide reductase (NADPH) activity"/>
    <property type="evidence" value="ECO:0007669"/>
    <property type="project" value="TreeGrafter"/>
</dbReference>
<reference evidence="17" key="1">
    <citation type="submission" date="2017-02" db="UniProtKB">
        <authorList>
            <consortium name="WormBaseParasite"/>
        </authorList>
    </citation>
    <scope>IDENTIFICATION</scope>
</reference>
<dbReference type="Proteomes" id="UP000046393">
    <property type="component" value="Unplaced"/>
</dbReference>
<keyword evidence="9 13" id="KW-0560">Oxidoreductase</keyword>
<proteinExistence type="inferred from homology"/>
<dbReference type="InterPro" id="IPR016156">
    <property type="entry name" value="FAD/NAD-linked_Rdtase_dimer_sf"/>
</dbReference>
<keyword evidence="7" id="KW-0521">NADP</keyword>
<keyword evidence="16" id="KW-1185">Reference proteome</keyword>
<dbReference type="GO" id="GO:0006749">
    <property type="term" value="P:glutathione metabolic process"/>
    <property type="evidence" value="ECO:0007669"/>
    <property type="project" value="TreeGrafter"/>
</dbReference>
<evidence type="ECO:0000256" key="14">
    <source>
        <dbReference type="SAM" id="MobiDB-lite"/>
    </source>
</evidence>
<name>A0A0N5AJF0_9BILA</name>
<dbReference type="Pfam" id="PF01484">
    <property type="entry name" value="Col_cuticle_N"/>
    <property type="match status" value="1"/>
</dbReference>
<evidence type="ECO:0000256" key="3">
    <source>
        <dbReference type="ARBA" id="ARBA00012610"/>
    </source>
</evidence>
<evidence type="ECO:0000256" key="8">
    <source>
        <dbReference type="ARBA" id="ARBA00022933"/>
    </source>
</evidence>
<comment type="similarity">
    <text evidence="2 13">Belongs to the class-I pyridine nucleotide-disulfide oxidoreductase family.</text>
</comment>
<dbReference type="PANTHER" id="PTHR42737:SF8">
    <property type="entry name" value="THIOREDOXIN-DISULFIDE REDUCTASE"/>
    <property type="match status" value="1"/>
</dbReference>
<evidence type="ECO:0000256" key="6">
    <source>
        <dbReference type="ARBA" id="ARBA00022827"/>
    </source>
</evidence>
<sequence length="949" mass="101145">MESGTRATKPAGTVDASAEGCDCCSHSTKSKISEHDLAIAREVFKTAVNVKILVVSLKGSKPCTESRLVCFLKFFLVTYLKHFLKTFVLLSKYSGDLKSFEINEHTASEVFRVTGWDSLPLIFIKGDCIGGYTQLCALDQRSILKGWLEDHTYDLIVIGGGSGGLAAAKEAASLGKKVACLDFVKPSVQGSTWGLGGTCVNVGCIPKKLMHRASILGEHISDAKKFGWQIPEGDITMDWVKLKNAVQEHIGSLNWGYRVQLREKSVQYFNSYGRFIDTHTIQAEDKKGRIKTLTADRFLIATGLRPKYPDIIGAKECCISSDDLFSLPYNPGKTLCVGASYISLESAGFLRAIGNDVTVMVRSILLRGFDQDMAERIRQQMLDMGVKFLSGVPFKYEKLEEPHDNKPGLIRVYNIETLPDGSKRESYENYNTVLMAIGRYAVTDNIGLDKLGVELAPSKKIIGRHEQSISCPYIYAIGDVLEGHPELTPVARTAGKTLMKRLYTGNCELTEYDKIPTTVFTPLEYGCCGLSEEAAVERYGEDNINVYHAKFIPLEFTVPQRIDTKHCYLKLICLKTDKDRVLGFHILTPDAGEITQGFAIALKLNATKTDFDRLIGIHPTVAEVDTEKLLKGRNCSVITPFSDVELICFFRAYAYSAVTFSVVSVISICITLPMAYNYISNAKAQLYGEIKECKSTVRDIWTDIQELSKVALKSNRTARSAAFTGGLSGYGSAAGNVANLGNRGGCNCGCVPGVPGARGSPGARGRPGKPGAAGVPGLPGRPAATPCEPIVPPPCKPCPQGPPGPPGPPGLIGDPGLPGSPGSDSLPSPQGPMGPPGPPGNEGTPGQMGPPGDPGTSPESTLPIPGPPGPVGEAGPPGQDGAPGLPGEPSLQGPPGPPGPQGPIGQQGASGRPGPKGLPGGPGTDGEKGICPKYCAVDGGVFFEDGTRR</sequence>
<feature type="compositionally biased region" description="Pro residues" evidence="14">
    <location>
        <begin position="892"/>
        <end position="901"/>
    </location>
</feature>
<evidence type="ECO:0000256" key="12">
    <source>
        <dbReference type="ARBA" id="ARBA00048132"/>
    </source>
</evidence>
<dbReference type="GO" id="GO:0005739">
    <property type="term" value="C:mitochondrion"/>
    <property type="evidence" value="ECO:0007669"/>
    <property type="project" value="TreeGrafter"/>
</dbReference>
<dbReference type="AlphaFoldDB" id="A0A0N5AJF0"/>
<dbReference type="GO" id="GO:0042302">
    <property type="term" value="F:structural constituent of cuticle"/>
    <property type="evidence" value="ECO:0007669"/>
    <property type="project" value="InterPro"/>
</dbReference>
<comment type="cofactor">
    <cofactor evidence="1">
        <name>FAD</name>
        <dbReference type="ChEBI" id="CHEBI:57692"/>
    </cofactor>
</comment>
<evidence type="ECO:0000256" key="7">
    <source>
        <dbReference type="ARBA" id="ARBA00022857"/>
    </source>
</evidence>
<dbReference type="InterPro" id="IPR002486">
    <property type="entry name" value="Col_cuticle_N"/>
</dbReference>
<feature type="compositionally biased region" description="Pro residues" evidence="14">
    <location>
        <begin position="829"/>
        <end position="839"/>
    </location>
</feature>
<evidence type="ECO:0000256" key="4">
    <source>
        <dbReference type="ARBA" id="ARBA00022630"/>
    </source>
</evidence>
<organism evidence="16 17">
    <name type="scientific">Syphacia muris</name>
    <dbReference type="NCBI Taxonomy" id="451379"/>
    <lineage>
        <taxon>Eukaryota</taxon>
        <taxon>Metazoa</taxon>
        <taxon>Ecdysozoa</taxon>
        <taxon>Nematoda</taxon>
        <taxon>Chromadorea</taxon>
        <taxon>Rhabditida</taxon>
        <taxon>Spirurina</taxon>
        <taxon>Oxyuridomorpha</taxon>
        <taxon>Oxyuroidea</taxon>
        <taxon>Oxyuridae</taxon>
        <taxon>Syphacia</taxon>
    </lineage>
</organism>
<dbReference type="Gene3D" id="3.40.30.10">
    <property type="entry name" value="Glutaredoxin"/>
    <property type="match status" value="1"/>
</dbReference>
<evidence type="ECO:0000256" key="10">
    <source>
        <dbReference type="ARBA" id="ARBA00023157"/>
    </source>
</evidence>
<evidence type="ECO:0000256" key="5">
    <source>
        <dbReference type="ARBA" id="ARBA00022737"/>
    </source>
</evidence>
<dbReference type="InterPro" id="IPR046952">
    <property type="entry name" value="GSHR/TRXR-like"/>
</dbReference>
<dbReference type="NCBIfam" id="TIGR01438">
    <property type="entry name" value="TGR"/>
    <property type="match status" value="1"/>
</dbReference>
<keyword evidence="4 13" id="KW-0285">Flavoprotein</keyword>
<feature type="region of interest" description="Disordered" evidence="14">
    <location>
        <begin position="758"/>
        <end position="785"/>
    </location>
</feature>
<feature type="compositionally biased region" description="Pro residues" evidence="14">
    <location>
        <begin position="798"/>
        <end position="809"/>
    </location>
</feature>
<keyword evidence="11 13" id="KW-0676">Redox-active center</keyword>
<protein>
    <recommendedName>
        <fullName evidence="3">thioredoxin-disulfide reductase (NADPH)</fullName>
        <ecNumber evidence="3">1.8.1.9</ecNumber>
    </recommendedName>
</protein>
<feature type="compositionally biased region" description="Low complexity" evidence="14">
    <location>
        <begin position="758"/>
        <end position="784"/>
    </location>
</feature>
<dbReference type="PRINTS" id="PR00411">
    <property type="entry name" value="PNDRDTASEI"/>
</dbReference>
<dbReference type="EC" id="1.8.1.9" evidence="3"/>
<dbReference type="Gene3D" id="3.50.50.60">
    <property type="entry name" value="FAD/NAD(P)-binding domain"/>
    <property type="match status" value="1"/>
</dbReference>
<dbReference type="GO" id="GO:0045454">
    <property type="term" value="P:cell redox homeostasis"/>
    <property type="evidence" value="ECO:0007669"/>
    <property type="project" value="InterPro"/>
</dbReference>
<dbReference type="STRING" id="451379.A0A0N5AJF0"/>
<dbReference type="InterPro" id="IPR004099">
    <property type="entry name" value="Pyr_nucl-diS_OxRdtase_dimer"/>
</dbReference>
<dbReference type="GO" id="GO:0005829">
    <property type="term" value="C:cytosol"/>
    <property type="evidence" value="ECO:0007669"/>
    <property type="project" value="TreeGrafter"/>
</dbReference>
<dbReference type="SUPFAM" id="SSF52833">
    <property type="entry name" value="Thioredoxin-like"/>
    <property type="match status" value="1"/>
</dbReference>
<accession>A0A0N5AJF0</accession>
<dbReference type="Pfam" id="PF07992">
    <property type="entry name" value="Pyr_redox_2"/>
    <property type="match status" value="1"/>
</dbReference>
<dbReference type="SUPFAM" id="SSF55424">
    <property type="entry name" value="FAD/NAD-linked reductases, dimerisation (C-terminal) domain"/>
    <property type="match status" value="1"/>
</dbReference>
<keyword evidence="5" id="KW-0677">Repeat</keyword>
<dbReference type="Pfam" id="PF02852">
    <property type="entry name" value="Pyr_redox_dim"/>
    <property type="match status" value="1"/>
</dbReference>
<feature type="compositionally biased region" description="Low complexity" evidence="14">
    <location>
        <begin position="811"/>
        <end position="828"/>
    </location>
</feature>
<evidence type="ECO:0000256" key="9">
    <source>
        <dbReference type="ARBA" id="ARBA00023002"/>
    </source>
</evidence>
<dbReference type="SMART" id="SM01088">
    <property type="entry name" value="Col_cuticle_N"/>
    <property type="match status" value="1"/>
</dbReference>
<dbReference type="InterPro" id="IPR036249">
    <property type="entry name" value="Thioredoxin-like_sf"/>
</dbReference>
<comment type="catalytic activity">
    <reaction evidence="12">
        <text>[thioredoxin]-dithiol + NADP(+) = [thioredoxin]-disulfide + NADPH + H(+)</text>
        <dbReference type="Rhea" id="RHEA:20345"/>
        <dbReference type="Rhea" id="RHEA-COMP:10698"/>
        <dbReference type="Rhea" id="RHEA-COMP:10700"/>
        <dbReference type="ChEBI" id="CHEBI:15378"/>
        <dbReference type="ChEBI" id="CHEBI:29950"/>
        <dbReference type="ChEBI" id="CHEBI:50058"/>
        <dbReference type="ChEBI" id="CHEBI:57783"/>
        <dbReference type="ChEBI" id="CHEBI:58349"/>
        <dbReference type="EC" id="1.8.1.9"/>
    </reaction>
</comment>
<dbReference type="InterPro" id="IPR008160">
    <property type="entry name" value="Collagen"/>
</dbReference>
<feature type="region of interest" description="Disordered" evidence="14">
    <location>
        <begin position="798"/>
        <end position="933"/>
    </location>
</feature>
<dbReference type="GO" id="GO:0050660">
    <property type="term" value="F:flavin adenine dinucleotide binding"/>
    <property type="evidence" value="ECO:0007669"/>
    <property type="project" value="InterPro"/>
</dbReference>
<evidence type="ECO:0000256" key="11">
    <source>
        <dbReference type="ARBA" id="ARBA00023284"/>
    </source>
</evidence>
<dbReference type="InterPro" id="IPR023753">
    <property type="entry name" value="FAD/NAD-binding_dom"/>
</dbReference>
<feature type="compositionally biased region" description="Low complexity" evidence="14">
    <location>
        <begin position="871"/>
        <end position="891"/>
    </location>
</feature>
<dbReference type="InterPro" id="IPR012999">
    <property type="entry name" value="Pyr_OxRdtase_I_AS"/>
</dbReference>
<dbReference type="PANTHER" id="PTHR42737">
    <property type="entry name" value="GLUTATHIONE REDUCTASE"/>
    <property type="match status" value="1"/>
</dbReference>
<dbReference type="FunFam" id="3.50.50.60:FF:000190">
    <property type="entry name" value="Thioredoxin reductase"/>
    <property type="match status" value="1"/>
</dbReference>